<dbReference type="GO" id="GO:0060765">
    <property type="term" value="P:regulation of androgen receptor signaling pathway"/>
    <property type="evidence" value="ECO:0007669"/>
    <property type="project" value="Ensembl"/>
</dbReference>
<dbReference type="Ensembl" id="ENSSHAT00000017902.2">
    <property type="protein sequence ID" value="ENSSHAP00000017756.1"/>
    <property type="gene ID" value="ENSSHAG00000015077.2"/>
</dbReference>
<evidence type="ECO:0000256" key="9">
    <source>
        <dbReference type="SAM" id="MobiDB-lite"/>
    </source>
</evidence>
<dbReference type="AlphaFoldDB" id="G3WQQ1"/>
<dbReference type="eggNOG" id="KOG3247">
    <property type="taxonomic scope" value="Eukaryota"/>
</dbReference>
<dbReference type="PANTHER" id="PTHR12967:SF0">
    <property type="entry name" value="PROTEIN SHQ1 HOMOLOG"/>
    <property type="match status" value="1"/>
</dbReference>
<protein>
    <recommendedName>
        <fullName evidence="4">Protein SHQ1 homolog</fullName>
    </recommendedName>
</protein>
<dbReference type="CTD" id="55164"/>
<dbReference type="InterPro" id="IPR007052">
    <property type="entry name" value="CS_dom"/>
</dbReference>
<gene>
    <name evidence="11" type="primary">SHQ1</name>
</gene>
<comment type="function">
    <text evidence="7">Required for the quantitative accumulation of H/ACA ribonucleoproteins (RNPs), including telomerase, probably through the stabilization of DKC1, from the time of its synthesis until its association with NOP10, NHP2, and NAF1 at the nascent H/ACA RNA.</text>
</comment>
<dbReference type="InterPro" id="IPR048696">
    <property type="entry name" value="SHQ1-like_CS"/>
</dbReference>
<dbReference type="HOGENOM" id="CLU_030217_0_0_1"/>
<evidence type="ECO:0000256" key="1">
    <source>
        <dbReference type="ARBA" id="ARBA00004514"/>
    </source>
</evidence>
<dbReference type="OrthoDB" id="73639at2759"/>
<evidence type="ECO:0000256" key="2">
    <source>
        <dbReference type="ARBA" id="ARBA00004642"/>
    </source>
</evidence>
<comment type="subunit">
    <text evidence="8">Directly interacts with DKC1 alone, but not in the context of the core trimer composed of DKC1, NOP10 and NHP2, nor in the presence of NAF1. Does not interact with NAF1.</text>
</comment>
<dbReference type="InterPro" id="IPR008978">
    <property type="entry name" value="HSP20-like_chaperone"/>
</dbReference>
<reference evidence="11" key="2">
    <citation type="submission" date="2025-08" db="UniProtKB">
        <authorList>
            <consortium name="Ensembl"/>
        </authorList>
    </citation>
    <scope>IDENTIFICATION</scope>
</reference>
<evidence type="ECO:0000256" key="6">
    <source>
        <dbReference type="ARBA" id="ARBA00023242"/>
    </source>
</evidence>
<dbReference type="GO" id="GO:0051082">
    <property type="term" value="F:unfolded protein binding"/>
    <property type="evidence" value="ECO:0007669"/>
    <property type="project" value="TreeGrafter"/>
</dbReference>
<dbReference type="GO" id="GO:0000493">
    <property type="term" value="P:box H/ACA snoRNP assembly"/>
    <property type="evidence" value="ECO:0007669"/>
    <property type="project" value="InterPro"/>
</dbReference>
<keyword evidence="12" id="KW-1185">Reference proteome</keyword>
<evidence type="ECO:0000256" key="4">
    <source>
        <dbReference type="ARBA" id="ARBA00013750"/>
    </source>
</evidence>
<dbReference type="InterPro" id="IPR039742">
    <property type="entry name" value="Shq1"/>
</dbReference>
<dbReference type="PROSITE" id="PS51203">
    <property type="entry name" value="CS"/>
    <property type="match status" value="1"/>
</dbReference>
<reference evidence="11 12" key="1">
    <citation type="journal article" date="2011" name="Proc. Natl. Acad. Sci. U.S.A.">
        <title>Genetic diversity and population structure of the endangered marsupial Sarcophilus harrisii (Tasmanian devil).</title>
        <authorList>
            <person name="Miller W."/>
            <person name="Hayes V.M."/>
            <person name="Ratan A."/>
            <person name="Petersen D.C."/>
            <person name="Wittekindt N.E."/>
            <person name="Miller J."/>
            <person name="Walenz B."/>
            <person name="Knight J."/>
            <person name="Qi J."/>
            <person name="Zhao F."/>
            <person name="Wang Q."/>
            <person name="Bedoya-Reina O.C."/>
            <person name="Katiyar N."/>
            <person name="Tomsho L.P."/>
            <person name="Kasson L.M."/>
            <person name="Hardie R.A."/>
            <person name="Woodbridge P."/>
            <person name="Tindall E.A."/>
            <person name="Bertelsen M.F."/>
            <person name="Dixon D."/>
            <person name="Pyecroft S."/>
            <person name="Helgen K.M."/>
            <person name="Lesk A.M."/>
            <person name="Pringle T.H."/>
            <person name="Patterson N."/>
            <person name="Zhang Y."/>
            <person name="Kreiss A."/>
            <person name="Woods G.M."/>
            <person name="Jones M.E."/>
            <person name="Schuster S.C."/>
        </authorList>
    </citation>
    <scope>NUCLEOTIDE SEQUENCE [LARGE SCALE GENOMIC DNA]</scope>
</reference>
<dbReference type="Proteomes" id="UP000007648">
    <property type="component" value="Unassembled WGS sequence"/>
</dbReference>
<evidence type="ECO:0000259" key="10">
    <source>
        <dbReference type="PROSITE" id="PS51203"/>
    </source>
</evidence>
<evidence type="ECO:0000313" key="11">
    <source>
        <dbReference type="Ensembl" id="ENSSHAP00000017756.1"/>
    </source>
</evidence>
<name>G3WQQ1_SARHA</name>
<evidence type="ECO:0000313" key="12">
    <source>
        <dbReference type="Proteomes" id="UP000007648"/>
    </source>
</evidence>
<reference evidence="11" key="3">
    <citation type="submission" date="2025-09" db="UniProtKB">
        <authorList>
            <consortium name="Ensembl"/>
        </authorList>
    </citation>
    <scope>IDENTIFICATION</scope>
</reference>
<dbReference type="KEGG" id="shr:100935290"/>
<dbReference type="InParanoid" id="G3WQQ1"/>
<comment type="similarity">
    <text evidence="3">Belongs to the SHQ1 family.</text>
</comment>
<evidence type="ECO:0000256" key="7">
    <source>
        <dbReference type="ARBA" id="ARBA00056843"/>
    </source>
</evidence>
<dbReference type="RefSeq" id="XP_012399030.2">
    <property type="nucleotide sequence ID" value="XM_012543576.3"/>
</dbReference>
<keyword evidence="5" id="KW-0963">Cytoplasm</keyword>
<dbReference type="OMA" id="HNIESAW"/>
<proteinExistence type="inferred from homology"/>
<dbReference type="GeneID" id="100935290"/>
<sequence>MITPAFELSQDAESLTIAIRVPYARVGEFEVYFEGCDFKFYAKPYFLRLTLPGRIVENGEEDGSYDVDKGIFTLRMSKETPGQHFEGLNMLTALLASKKSRSAKPLVEVTGSSEVPVECKEDEEEDFDWEIEQSPYEELTANDLNSQYHYGFGNLRTGVFKRLQEELSDVIDIKNPDSTPPAERRQNRIAAEESKFDPDHYLADYFEDEAIQKILKYKPWWTVAFAKMMASPEKNQEQSNPEEFQVSFSKEENYQLLKFTNKSYLLDKRARYYVYFGLIDILLAYCYEIRVTEGESNVESPWNIRKLSGTLSWFESWNNVHEILVSFGRRVLCYPLYRHFKLVTKAYIDTIKILQLGRSAVLKCLLDIHKIFQENDPAYILNDLYISDYCIWIQKIKSQKLASLAETLQRTYITKSQLGLEIDELESAALLVQGEETELQVPSSVSSQQVASIDSLTGGSAKSDGISSVKTEVLNGDPAKPADCEGAKINYLGKNTIPITDSLKFCVKPNMWTCDVSQENPVSSSQSPKASAPLIVELEEKMETDPQPSQQHATLPVDEGKQPT</sequence>
<feature type="region of interest" description="Disordered" evidence="9">
    <location>
        <begin position="539"/>
        <end position="564"/>
    </location>
</feature>
<dbReference type="Gene3D" id="2.60.40.790">
    <property type="match status" value="1"/>
</dbReference>
<comment type="subcellular location">
    <subcellularLocation>
        <location evidence="1">Cytoplasm</location>
        <location evidence="1">Cytosol</location>
    </subcellularLocation>
    <subcellularLocation>
        <location evidence="2">Nucleus</location>
        <location evidence="2">Nucleoplasm</location>
    </subcellularLocation>
</comment>
<dbReference type="GO" id="GO:0005654">
    <property type="term" value="C:nucleoplasm"/>
    <property type="evidence" value="ECO:0007669"/>
    <property type="project" value="UniProtKB-SubCell"/>
</dbReference>
<evidence type="ECO:0000256" key="8">
    <source>
        <dbReference type="ARBA" id="ARBA00062064"/>
    </source>
</evidence>
<accession>G3WQQ1</accession>
<dbReference type="GO" id="GO:1904263">
    <property type="term" value="P:positive regulation of TORC1 signaling"/>
    <property type="evidence" value="ECO:0007669"/>
    <property type="project" value="Ensembl"/>
</dbReference>
<keyword evidence="6" id="KW-0539">Nucleus</keyword>
<dbReference type="FunFam" id="2.60.40.790:FF:000022">
    <property type="entry name" value="Protein SHQ1 homolog"/>
    <property type="match status" value="1"/>
</dbReference>
<organism evidence="11 12">
    <name type="scientific">Sarcophilus harrisii</name>
    <name type="common">Tasmanian devil</name>
    <name type="synonym">Sarcophilus laniarius</name>
    <dbReference type="NCBI Taxonomy" id="9305"/>
    <lineage>
        <taxon>Eukaryota</taxon>
        <taxon>Metazoa</taxon>
        <taxon>Chordata</taxon>
        <taxon>Craniata</taxon>
        <taxon>Vertebrata</taxon>
        <taxon>Euteleostomi</taxon>
        <taxon>Mammalia</taxon>
        <taxon>Metatheria</taxon>
        <taxon>Dasyuromorphia</taxon>
        <taxon>Dasyuridae</taxon>
        <taxon>Sarcophilus</taxon>
    </lineage>
</organism>
<evidence type="ECO:0000256" key="3">
    <source>
        <dbReference type="ARBA" id="ARBA00005607"/>
    </source>
</evidence>
<dbReference type="Pfam" id="PF04925">
    <property type="entry name" value="SHQ1"/>
    <property type="match status" value="1"/>
</dbReference>
<dbReference type="STRING" id="9305.ENSSHAP00000017756"/>
<dbReference type="GO" id="GO:0005829">
    <property type="term" value="C:cytosol"/>
    <property type="evidence" value="ECO:0007669"/>
    <property type="project" value="UniProtKB-SubCell"/>
</dbReference>
<feature type="domain" description="CS" evidence="10">
    <location>
        <begin position="1"/>
        <end position="89"/>
    </location>
</feature>
<dbReference type="GeneTree" id="ENSGT00390000007605"/>
<dbReference type="InterPro" id="IPR007009">
    <property type="entry name" value="Shq1_C"/>
</dbReference>
<dbReference type="Pfam" id="PF21413">
    <property type="entry name" value="SHQ1-like_CS"/>
    <property type="match status" value="1"/>
</dbReference>
<evidence type="ECO:0000256" key="5">
    <source>
        <dbReference type="ARBA" id="ARBA00022490"/>
    </source>
</evidence>
<dbReference type="FunCoup" id="G3WQQ1">
    <property type="interactions" value="2820"/>
</dbReference>
<dbReference type="PANTHER" id="PTHR12967">
    <property type="entry name" value="PROTEIN SHQ1 HOMOLOG"/>
    <property type="match status" value="1"/>
</dbReference>